<dbReference type="RefSeq" id="WP_157947678.1">
    <property type="nucleotide sequence ID" value="NZ_NIGF01000014.1"/>
</dbReference>
<feature type="site" description="Discriminates between blocked and unblocked aminoacyl-tRNA" evidence="7">
    <location>
        <position position="9"/>
    </location>
</feature>
<evidence type="ECO:0000313" key="11">
    <source>
        <dbReference type="Proteomes" id="UP000237684"/>
    </source>
</evidence>
<protein>
    <recommendedName>
        <fullName evidence="6 7">Peptidyl-tRNA hydrolase</fullName>
        <shortName evidence="7">Pth</shortName>
        <ecNumber evidence="1 7">3.1.1.29</ecNumber>
    </recommendedName>
</protein>
<sequence length="190" mass="21008">MFLIVGLGNPGLQYAKTRHNAGWFVIDELAKRHNIDLVKKNADTKVGIGFVGETKIALVKPQTFMNLSGRAVASLKHFHRIENQNILVISDDLNLALGKIRIRAGGSDGGHNGLKSVAQMLGSQEYPRLRFGVGEPPREERVESGTADFVLRPFSKDDWPVVEETTRRAADAIEWWAQNDLAGAMSRFNG</sequence>
<comment type="similarity">
    <text evidence="5 7 9">Belongs to the PTH family.</text>
</comment>
<keyword evidence="2 7" id="KW-0820">tRNA-binding</keyword>
<feature type="binding site" evidence="7">
    <location>
        <position position="14"/>
    </location>
    <ligand>
        <name>tRNA</name>
        <dbReference type="ChEBI" id="CHEBI:17843"/>
    </ligand>
</feature>
<dbReference type="InterPro" id="IPR001328">
    <property type="entry name" value="Pept_tRNA_hydro"/>
</dbReference>
<dbReference type="InterPro" id="IPR036416">
    <property type="entry name" value="Pept_tRNA_hydro_sf"/>
</dbReference>
<evidence type="ECO:0000256" key="8">
    <source>
        <dbReference type="RuleBase" id="RU000673"/>
    </source>
</evidence>
<evidence type="ECO:0000256" key="7">
    <source>
        <dbReference type="HAMAP-Rule" id="MF_00083"/>
    </source>
</evidence>
<dbReference type="Proteomes" id="UP000237684">
    <property type="component" value="Unassembled WGS sequence"/>
</dbReference>
<comment type="function">
    <text evidence="7">Catalyzes the release of premature peptidyl moieties from peptidyl-tRNA molecules trapped in stalled 50S ribosomal subunits, and thus maintains levels of free tRNAs and 50S ribosomes.</text>
</comment>
<dbReference type="HAMAP" id="MF_00083">
    <property type="entry name" value="Pept_tRNA_hydro_bact"/>
    <property type="match status" value="1"/>
</dbReference>
<evidence type="ECO:0000256" key="5">
    <source>
        <dbReference type="ARBA" id="ARBA00038063"/>
    </source>
</evidence>
<dbReference type="Gene3D" id="3.40.50.1470">
    <property type="entry name" value="Peptidyl-tRNA hydrolase"/>
    <property type="match status" value="1"/>
</dbReference>
<comment type="function">
    <text evidence="7">Hydrolyzes ribosome-free peptidyl-tRNAs (with 1 or more amino acids incorporated), which drop off the ribosome during protein synthesis, or as a result of ribosome stalling.</text>
</comment>
<evidence type="ECO:0000256" key="2">
    <source>
        <dbReference type="ARBA" id="ARBA00022555"/>
    </source>
</evidence>
<gene>
    <name evidence="7" type="primary">pth</name>
    <name evidence="10" type="ORF">B1R32_11459</name>
</gene>
<dbReference type="GO" id="GO:0000049">
    <property type="term" value="F:tRNA binding"/>
    <property type="evidence" value="ECO:0007669"/>
    <property type="project" value="UniProtKB-UniRule"/>
</dbReference>
<accession>A0A2S8SQZ8</accession>
<dbReference type="PANTHER" id="PTHR17224">
    <property type="entry name" value="PEPTIDYL-TRNA HYDROLASE"/>
    <property type="match status" value="1"/>
</dbReference>
<dbReference type="PROSITE" id="PS01196">
    <property type="entry name" value="PEPT_TRNA_HYDROL_2"/>
    <property type="match status" value="1"/>
</dbReference>
<dbReference type="PANTHER" id="PTHR17224:SF1">
    <property type="entry name" value="PEPTIDYL-TRNA HYDROLASE"/>
    <property type="match status" value="1"/>
</dbReference>
<dbReference type="FunCoup" id="A0A2S8SQZ8">
    <property type="interactions" value="400"/>
</dbReference>
<name>A0A2S8SQZ8_9BACT</name>
<dbReference type="FunFam" id="3.40.50.1470:FF:000001">
    <property type="entry name" value="Peptidyl-tRNA hydrolase"/>
    <property type="match status" value="1"/>
</dbReference>
<evidence type="ECO:0000256" key="1">
    <source>
        <dbReference type="ARBA" id="ARBA00013260"/>
    </source>
</evidence>
<dbReference type="EMBL" id="NIGF01000014">
    <property type="protein sequence ID" value="PQV63234.1"/>
    <property type="molecule type" value="Genomic_DNA"/>
</dbReference>
<feature type="binding site" evidence="7">
    <location>
        <position position="64"/>
    </location>
    <ligand>
        <name>tRNA</name>
        <dbReference type="ChEBI" id="CHEBI:17843"/>
    </ligand>
</feature>
<dbReference type="CDD" id="cd00462">
    <property type="entry name" value="PTH"/>
    <property type="match status" value="1"/>
</dbReference>
<reference evidence="10 11" key="1">
    <citation type="journal article" date="2018" name="Syst. Appl. Microbiol.">
        <title>Abditibacterium utsteinense sp. nov., the first cultivated member of candidate phylum FBP, isolated from ice-free Antarctic soil samples.</title>
        <authorList>
            <person name="Tahon G."/>
            <person name="Tytgat B."/>
            <person name="Lebbe L."/>
            <person name="Carlier A."/>
            <person name="Willems A."/>
        </authorList>
    </citation>
    <scope>NUCLEOTIDE SEQUENCE [LARGE SCALE GENOMIC DNA]</scope>
    <source>
        <strain evidence="10 11">LMG 29911</strain>
    </source>
</reference>
<evidence type="ECO:0000313" key="10">
    <source>
        <dbReference type="EMBL" id="PQV63234.1"/>
    </source>
</evidence>
<dbReference type="SUPFAM" id="SSF53178">
    <property type="entry name" value="Peptidyl-tRNA hydrolase-like"/>
    <property type="match status" value="1"/>
</dbReference>
<dbReference type="NCBIfam" id="TIGR00447">
    <property type="entry name" value="pth"/>
    <property type="match status" value="1"/>
</dbReference>
<dbReference type="GO" id="GO:0004045">
    <property type="term" value="F:peptidyl-tRNA hydrolase activity"/>
    <property type="evidence" value="ECO:0007669"/>
    <property type="project" value="UniProtKB-UniRule"/>
</dbReference>
<dbReference type="InterPro" id="IPR018171">
    <property type="entry name" value="Pept_tRNA_hydro_CS"/>
</dbReference>
<feature type="binding site" evidence="7">
    <location>
        <position position="66"/>
    </location>
    <ligand>
        <name>tRNA</name>
        <dbReference type="ChEBI" id="CHEBI:17843"/>
    </ligand>
</feature>
<dbReference type="EC" id="3.1.1.29" evidence="1 7"/>
<evidence type="ECO:0000256" key="6">
    <source>
        <dbReference type="ARBA" id="ARBA00050038"/>
    </source>
</evidence>
<dbReference type="Pfam" id="PF01195">
    <property type="entry name" value="Pept_tRNA_hydro"/>
    <property type="match status" value="1"/>
</dbReference>
<dbReference type="GO" id="GO:0072344">
    <property type="term" value="P:rescue of stalled ribosome"/>
    <property type="evidence" value="ECO:0007669"/>
    <property type="project" value="UniProtKB-UniRule"/>
</dbReference>
<keyword evidence="11" id="KW-1185">Reference proteome</keyword>
<dbReference type="InParanoid" id="A0A2S8SQZ8"/>
<dbReference type="OrthoDB" id="9800507at2"/>
<evidence type="ECO:0000256" key="3">
    <source>
        <dbReference type="ARBA" id="ARBA00022801"/>
    </source>
</evidence>
<comment type="subunit">
    <text evidence="7">Monomer.</text>
</comment>
<comment type="caution">
    <text evidence="10">The sequence shown here is derived from an EMBL/GenBank/DDBJ whole genome shotgun (WGS) entry which is preliminary data.</text>
</comment>
<comment type="catalytic activity">
    <reaction evidence="7 8">
        <text>an N-acyl-L-alpha-aminoacyl-tRNA + H2O = an N-acyl-L-amino acid + a tRNA + H(+)</text>
        <dbReference type="Rhea" id="RHEA:54448"/>
        <dbReference type="Rhea" id="RHEA-COMP:10123"/>
        <dbReference type="Rhea" id="RHEA-COMP:13883"/>
        <dbReference type="ChEBI" id="CHEBI:15377"/>
        <dbReference type="ChEBI" id="CHEBI:15378"/>
        <dbReference type="ChEBI" id="CHEBI:59874"/>
        <dbReference type="ChEBI" id="CHEBI:78442"/>
        <dbReference type="ChEBI" id="CHEBI:138191"/>
        <dbReference type="EC" id="3.1.1.29"/>
    </reaction>
</comment>
<dbReference type="AlphaFoldDB" id="A0A2S8SQZ8"/>
<proteinExistence type="inferred from homology"/>
<organism evidence="10 11">
    <name type="scientific">Abditibacterium utsteinense</name>
    <dbReference type="NCBI Taxonomy" id="1960156"/>
    <lineage>
        <taxon>Bacteria</taxon>
        <taxon>Pseudomonadati</taxon>
        <taxon>Abditibacteriota</taxon>
        <taxon>Abditibacteriia</taxon>
        <taxon>Abditibacteriales</taxon>
        <taxon>Abditibacteriaceae</taxon>
        <taxon>Abditibacterium</taxon>
    </lineage>
</organism>
<dbReference type="GO" id="GO:0006515">
    <property type="term" value="P:protein quality control for misfolded or incompletely synthesized proteins"/>
    <property type="evidence" value="ECO:0007669"/>
    <property type="project" value="UniProtKB-UniRule"/>
</dbReference>
<feature type="active site" description="Proton acceptor" evidence="7">
    <location>
        <position position="19"/>
    </location>
</feature>
<dbReference type="PROSITE" id="PS01195">
    <property type="entry name" value="PEPT_TRNA_HYDROL_1"/>
    <property type="match status" value="1"/>
</dbReference>
<keyword evidence="7" id="KW-0963">Cytoplasm</keyword>
<feature type="site" description="Stabilizes the basic form of H active site to accept a proton" evidence="7">
    <location>
        <position position="91"/>
    </location>
</feature>
<keyword evidence="3 7" id="KW-0378">Hydrolase</keyword>
<comment type="subcellular location">
    <subcellularLocation>
        <location evidence="7">Cytoplasm</location>
    </subcellularLocation>
</comment>
<dbReference type="GO" id="GO:0005737">
    <property type="term" value="C:cytoplasm"/>
    <property type="evidence" value="ECO:0007669"/>
    <property type="project" value="UniProtKB-SubCell"/>
</dbReference>
<evidence type="ECO:0000256" key="4">
    <source>
        <dbReference type="ARBA" id="ARBA00022884"/>
    </source>
</evidence>
<feature type="binding site" evidence="7">
    <location>
        <position position="112"/>
    </location>
    <ligand>
        <name>tRNA</name>
        <dbReference type="ChEBI" id="CHEBI:17843"/>
    </ligand>
</feature>
<evidence type="ECO:0000256" key="9">
    <source>
        <dbReference type="RuleBase" id="RU004320"/>
    </source>
</evidence>
<keyword evidence="4 7" id="KW-0694">RNA-binding</keyword>